<organism evidence="2 3">
    <name type="scientific">Penicillium cataractarum</name>
    <dbReference type="NCBI Taxonomy" id="2100454"/>
    <lineage>
        <taxon>Eukaryota</taxon>
        <taxon>Fungi</taxon>
        <taxon>Dikarya</taxon>
        <taxon>Ascomycota</taxon>
        <taxon>Pezizomycotina</taxon>
        <taxon>Eurotiomycetes</taxon>
        <taxon>Eurotiomycetidae</taxon>
        <taxon>Eurotiales</taxon>
        <taxon>Aspergillaceae</taxon>
        <taxon>Penicillium</taxon>
    </lineage>
</organism>
<proteinExistence type="predicted"/>
<keyword evidence="3" id="KW-1185">Reference proteome</keyword>
<evidence type="ECO:0000313" key="3">
    <source>
        <dbReference type="Proteomes" id="UP001147782"/>
    </source>
</evidence>
<feature type="region of interest" description="Disordered" evidence="1">
    <location>
        <begin position="47"/>
        <end position="100"/>
    </location>
</feature>
<accession>A0A9W9RG71</accession>
<feature type="compositionally biased region" description="Basic and acidic residues" evidence="1">
    <location>
        <begin position="61"/>
        <end position="87"/>
    </location>
</feature>
<gene>
    <name evidence="2" type="ORF">N7496_010737</name>
</gene>
<evidence type="ECO:0000256" key="1">
    <source>
        <dbReference type="SAM" id="MobiDB-lite"/>
    </source>
</evidence>
<sequence>MVRTSSSKAANTLAEALCPWGRFQKQSLKAPGGAKVRRSADQLTCEVANQGQKRPISTAMRKTEPKRGQAEEGSADRTPVETARDRLFGFGGKYGGRRVN</sequence>
<evidence type="ECO:0000313" key="2">
    <source>
        <dbReference type="EMBL" id="KAJ5358324.1"/>
    </source>
</evidence>
<dbReference type="OrthoDB" id="10500669at2759"/>
<reference evidence="2" key="2">
    <citation type="journal article" date="2023" name="IMA Fungus">
        <title>Comparative genomic study of the Penicillium genus elucidates a diverse pangenome and 15 lateral gene transfer events.</title>
        <authorList>
            <person name="Petersen C."/>
            <person name="Sorensen T."/>
            <person name="Nielsen M.R."/>
            <person name="Sondergaard T.E."/>
            <person name="Sorensen J.L."/>
            <person name="Fitzpatrick D.A."/>
            <person name="Frisvad J.C."/>
            <person name="Nielsen K.L."/>
        </authorList>
    </citation>
    <scope>NUCLEOTIDE SEQUENCE</scope>
    <source>
        <strain evidence="2">IBT 29864</strain>
    </source>
</reference>
<dbReference type="GeneID" id="81442829"/>
<dbReference type="RefSeq" id="XP_056549610.1">
    <property type="nucleotide sequence ID" value="XM_056703650.1"/>
</dbReference>
<dbReference type="Proteomes" id="UP001147782">
    <property type="component" value="Unassembled WGS sequence"/>
</dbReference>
<dbReference type="AlphaFoldDB" id="A0A9W9RG71"/>
<reference evidence="2" key="1">
    <citation type="submission" date="2022-11" db="EMBL/GenBank/DDBJ databases">
        <authorList>
            <person name="Petersen C."/>
        </authorList>
    </citation>
    <scope>NUCLEOTIDE SEQUENCE</scope>
    <source>
        <strain evidence="2">IBT 29864</strain>
    </source>
</reference>
<comment type="caution">
    <text evidence="2">The sequence shown here is derived from an EMBL/GenBank/DDBJ whole genome shotgun (WGS) entry which is preliminary data.</text>
</comment>
<dbReference type="EMBL" id="JAPZBS010000009">
    <property type="protein sequence ID" value="KAJ5358324.1"/>
    <property type="molecule type" value="Genomic_DNA"/>
</dbReference>
<name>A0A9W9RG71_9EURO</name>
<protein>
    <submittedName>
        <fullName evidence="2">Uncharacterized protein</fullName>
    </submittedName>
</protein>